<comment type="caution">
    <text evidence="3">The sequence shown here is derived from an EMBL/GenBank/DDBJ whole genome shotgun (WGS) entry which is preliminary data.</text>
</comment>
<dbReference type="Pfam" id="PF00561">
    <property type="entry name" value="Abhydrolase_1"/>
    <property type="match status" value="1"/>
</dbReference>
<feature type="domain" description="AB hydrolase-1" evidence="2">
    <location>
        <begin position="18"/>
        <end position="250"/>
    </location>
</feature>
<dbReference type="SUPFAM" id="SSF53474">
    <property type="entry name" value="alpha/beta-Hydrolases"/>
    <property type="match status" value="1"/>
</dbReference>
<gene>
    <name evidence="3" type="ORF">IO89_01345</name>
</gene>
<organism evidence="3 4">
    <name type="scientific">Epilithonimonas lactis</name>
    <dbReference type="NCBI Taxonomy" id="421072"/>
    <lineage>
        <taxon>Bacteria</taxon>
        <taxon>Pseudomonadati</taxon>
        <taxon>Bacteroidota</taxon>
        <taxon>Flavobacteriia</taxon>
        <taxon>Flavobacteriales</taxon>
        <taxon>Weeksellaceae</taxon>
        <taxon>Chryseobacterium group</taxon>
        <taxon>Epilithonimonas</taxon>
    </lineage>
</organism>
<dbReference type="AlphaFoldDB" id="A0A085BLB7"/>
<comment type="similarity">
    <text evidence="1">Belongs to the AB hydrolase superfamily.</text>
</comment>
<name>A0A085BLB7_9FLAO</name>
<dbReference type="InterPro" id="IPR029058">
    <property type="entry name" value="AB_hydrolase_fold"/>
</dbReference>
<proteinExistence type="inferred from homology"/>
<sequence length="265" mass="29246">MSAIKRNNVVVSGSGENAMMFAHGFGCDQNMWRYVYPSFQEDHKIVLFDHVGAGNSDISAYSFKKYDKLEGYAEDIVEIARELNLKNAIFVGHSVSAVMGIIAADMAPDIFKSLILISPSPSYINDEDYVGGFSKSEINELLESLNNNHLGWSMAMAPVIMGNPDRAELGNELTNSFCKTDPEIAKHFAKTTFLTDKRDILKHTKIPVLILQCSSDVIAPVEVGHYMHDQIPDSKLVVMKATGHCPNLSAPEETISAISNFLNDQ</sequence>
<dbReference type="EMBL" id="JPLY01000001">
    <property type="protein sequence ID" value="KFC23262.1"/>
    <property type="molecule type" value="Genomic_DNA"/>
</dbReference>
<dbReference type="RefSeq" id="WP_034974174.1">
    <property type="nucleotide sequence ID" value="NZ_JPLY01000001.1"/>
</dbReference>
<evidence type="ECO:0000313" key="3">
    <source>
        <dbReference type="EMBL" id="KFC23262.1"/>
    </source>
</evidence>
<protein>
    <submittedName>
        <fullName evidence="3">Sigma factor sigB regulation protein rsbQ</fullName>
    </submittedName>
</protein>
<dbReference type="Gene3D" id="3.40.50.1820">
    <property type="entry name" value="alpha/beta hydrolase"/>
    <property type="match status" value="1"/>
</dbReference>
<reference evidence="3 4" key="1">
    <citation type="submission" date="2014-07" db="EMBL/GenBank/DDBJ databases">
        <title>Epilithonimonas lactis LMG 22401 Genome.</title>
        <authorList>
            <person name="Pipes S.E."/>
            <person name="Stropko S.J."/>
        </authorList>
    </citation>
    <scope>NUCLEOTIDE SEQUENCE [LARGE SCALE GENOMIC DNA]</scope>
    <source>
        <strain evidence="3 4">LMG 24401</strain>
    </source>
</reference>
<dbReference type="OrthoDB" id="9780932at2"/>
<dbReference type="STRING" id="421072.SAMN04488097_1228"/>
<keyword evidence="4" id="KW-1185">Reference proteome</keyword>
<evidence type="ECO:0000313" key="4">
    <source>
        <dbReference type="Proteomes" id="UP000028623"/>
    </source>
</evidence>
<dbReference type="InterPro" id="IPR000073">
    <property type="entry name" value="AB_hydrolase_1"/>
</dbReference>
<accession>A0A085BLB7</accession>
<dbReference type="Proteomes" id="UP000028623">
    <property type="component" value="Unassembled WGS sequence"/>
</dbReference>
<evidence type="ECO:0000259" key="2">
    <source>
        <dbReference type="Pfam" id="PF00561"/>
    </source>
</evidence>
<dbReference type="PANTHER" id="PTHR43039">
    <property type="entry name" value="ESTERASE-RELATED"/>
    <property type="match status" value="1"/>
</dbReference>
<evidence type="ECO:0000256" key="1">
    <source>
        <dbReference type="ARBA" id="ARBA00008645"/>
    </source>
</evidence>
<dbReference type="eggNOG" id="COG0596">
    <property type="taxonomic scope" value="Bacteria"/>
</dbReference>